<proteinExistence type="predicted"/>
<comment type="caution">
    <text evidence="1">The sequence shown here is derived from an EMBL/GenBank/DDBJ whole genome shotgun (WGS) entry which is preliminary data.</text>
</comment>
<dbReference type="AlphaFoldDB" id="A0AAW9QSI5"/>
<sequence length="170" mass="19186">METITFEMAIERSSELLNEVDNLDPATVQREITELVATQNGARGFFVIYLPSDIPFADAPTPETIEALKTSPEIVGELLVKNLAMSTAMGVFHRRNADEETARGSDRVRERTAALIESLKSPEIGEKLQRLRETLETGSGEYERFLDRWGYDREQRQAIAEITRSVLALR</sequence>
<keyword evidence="2" id="KW-1185">Reference proteome</keyword>
<reference evidence="1 2" key="1">
    <citation type="submission" date="2024-01" db="EMBL/GenBank/DDBJ databases">
        <title>Genomic insights into the taxonomy and metabolism of the cyanobacterium Pannus brasiliensis CCIBt3594.</title>
        <authorList>
            <person name="Machado M."/>
            <person name="Botero N.B."/>
            <person name="Andreote A.P.D."/>
            <person name="Feitosa A.M.T."/>
            <person name="Popin R."/>
            <person name="Sivonen K."/>
            <person name="Fiore M.F."/>
        </authorList>
    </citation>
    <scope>NUCLEOTIDE SEQUENCE [LARGE SCALE GENOMIC DNA]</scope>
    <source>
        <strain evidence="1 2">CCIBt3594</strain>
    </source>
</reference>
<dbReference type="RefSeq" id="WP_332863750.1">
    <property type="nucleotide sequence ID" value="NZ_JBAFSM010000005.1"/>
</dbReference>
<evidence type="ECO:0000313" key="1">
    <source>
        <dbReference type="EMBL" id="MEG3436296.1"/>
    </source>
</evidence>
<dbReference type="InterPro" id="IPR016780">
    <property type="entry name" value="UCP020893"/>
</dbReference>
<gene>
    <name evidence="1" type="ORF">V0288_04120</name>
</gene>
<evidence type="ECO:0000313" key="2">
    <source>
        <dbReference type="Proteomes" id="UP001328733"/>
    </source>
</evidence>
<accession>A0AAW9QSI5</accession>
<dbReference type="Proteomes" id="UP001328733">
    <property type="component" value="Unassembled WGS sequence"/>
</dbReference>
<protein>
    <submittedName>
        <fullName evidence="1">Uncharacterized protein</fullName>
    </submittedName>
</protein>
<dbReference type="PIRSF" id="PIRSF020893">
    <property type="entry name" value="UCP020893"/>
    <property type="match status" value="1"/>
</dbReference>
<organism evidence="1 2">
    <name type="scientific">Pannus brasiliensis CCIBt3594</name>
    <dbReference type="NCBI Taxonomy" id="1427578"/>
    <lineage>
        <taxon>Bacteria</taxon>
        <taxon>Bacillati</taxon>
        <taxon>Cyanobacteriota</taxon>
        <taxon>Cyanophyceae</taxon>
        <taxon>Oscillatoriophycideae</taxon>
        <taxon>Chroococcales</taxon>
        <taxon>Microcystaceae</taxon>
        <taxon>Pannus</taxon>
    </lineage>
</organism>
<dbReference type="EMBL" id="JBAFSM010000005">
    <property type="protein sequence ID" value="MEG3436296.1"/>
    <property type="molecule type" value="Genomic_DNA"/>
</dbReference>
<name>A0AAW9QSI5_9CHRO</name>